<protein>
    <submittedName>
        <fullName evidence="1">Uncharacterized protein</fullName>
    </submittedName>
</protein>
<dbReference type="EMBL" id="KV748282">
    <property type="protein sequence ID" value="OCK86863.1"/>
    <property type="molecule type" value="Genomic_DNA"/>
</dbReference>
<dbReference type="Proteomes" id="UP000250078">
    <property type="component" value="Unassembled WGS sequence"/>
</dbReference>
<evidence type="ECO:0000313" key="2">
    <source>
        <dbReference type="Proteomes" id="UP000250078"/>
    </source>
</evidence>
<proteinExistence type="predicted"/>
<accession>A0ACC8EKP9</accession>
<evidence type="ECO:0000313" key="1">
    <source>
        <dbReference type="EMBL" id="OCK86863.1"/>
    </source>
</evidence>
<sequence>MHFSLPSHLAAAALASTAWSHGIITIPAPRAVGAASSTACGSGVTNLIKADNTLHVKGLLEAAATNSAYNAAQCNLRLCKGLQLADNKANVQKFTVGGTGNVNVVDTKTSRVIGDPLISFTGYADQTLPTPPKNNHKFQHCDSKGVLQWYWYGVAAKQTYEFCVEFCVDFTIAPFSH</sequence>
<reference evidence="1 2" key="1">
    <citation type="journal article" date="2016" name="Nat. Commun.">
        <title>Ectomycorrhizal ecology is imprinted in the genome of the dominant symbiotic fungus Cenococcum geophilum.</title>
        <authorList>
            <consortium name="DOE Joint Genome Institute"/>
            <person name="Peter M."/>
            <person name="Kohler A."/>
            <person name="Ohm R.A."/>
            <person name="Kuo A."/>
            <person name="Krutzmann J."/>
            <person name="Morin E."/>
            <person name="Arend M."/>
            <person name="Barry K.W."/>
            <person name="Binder M."/>
            <person name="Choi C."/>
            <person name="Clum A."/>
            <person name="Copeland A."/>
            <person name="Grisel N."/>
            <person name="Haridas S."/>
            <person name="Kipfer T."/>
            <person name="LaButti K."/>
            <person name="Lindquist E."/>
            <person name="Lipzen A."/>
            <person name="Maire R."/>
            <person name="Meier B."/>
            <person name="Mihaltcheva S."/>
            <person name="Molinier V."/>
            <person name="Murat C."/>
            <person name="Poggeler S."/>
            <person name="Quandt C.A."/>
            <person name="Sperisen C."/>
            <person name="Tritt A."/>
            <person name="Tisserant E."/>
            <person name="Crous P.W."/>
            <person name="Henrissat B."/>
            <person name="Nehls U."/>
            <person name="Egli S."/>
            <person name="Spatafora J.W."/>
            <person name="Grigoriev I.V."/>
            <person name="Martin F.M."/>
        </authorList>
    </citation>
    <scope>NUCLEOTIDE SEQUENCE [LARGE SCALE GENOMIC DNA]</scope>
    <source>
        <strain evidence="1 2">1.58</strain>
    </source>
</reference>
<keyword evidence="2" id="KW-1185">Reference proteome</keyword>
<gene>
    <name evidence="1" type="ORF">K441DRAFT_709646</name>
</gene>
<name>A0ACC8EKP9_9PEZI</name>
<organism evidence="1 2">
    <name type="scientific">Cenococcum geophilum 1.58</name>
    <dbReference type="NCBI Taxonomy" id="794803"/>
    <lineage>
        <taxon>Eukaryota</taxon>
        <taxon>Fungi</taxon>
        <taxon>Dikarya</taxon>
        <taxon>Ascomycota</taxon>
        <taxon>Pezizomycotina</taxon>
        <taxon>Dothideomycetes</taxon>
        <taxon>Pleosporomycetidae</taxon>
        <taxon>Gloniales</taxon>
        <taxon>Gloniaceae</taxon>
        <taxon>Cenococcum</taxon>
    </lineage>
</organism>